<dbReference type="EMBL" id="PRDK01000002">
    <property type="protein sequence ID" value="MBE8712642.1"/>
    <property type="molecule type" value="Genomic_DNA"/>
</dbReference>
<feature type="transmembrane region" description="Helical" evidence="1">
    <location>
        <begin position="6"/>
        <end position="24"/>
    </location>
</feature>
<organism evidence="3 4">
    <name type="scientific">Sphingobacterium hungaricum</name>
    <dbReference type="NCBI Taxonomy" id="2082723"/>
    <lineage>
        <taxon>Bacteria</taxon>
        <taxon>Pseudomonadati</taxon>
        <taxon>Bacteroidota</taxon>
        <taxon>Sphingobacteriia</taxon>
        <taxon>Sphingobacteriales</taxon>
        <taxon>Sphingobacteriaceae</taxon>
        <taxon>Sphingobacterium</taxon>
    </lineage>
</organism>
<keyword evidence="1" id="KW-1133">Transmembrane helix</keyword>
<feature type="transmembrane region" description="Helical" evidence="1">
    <location>
        <begin position="59"/>
        <end position="78"/>
    </location>
</feature>
<protein>
    <recommendedName>
        <fullName evidence="2">CBU-0592-like domain-containing protein</fullName>
    </recommendedName>
</protein>
<dbReference type="AlphaFoldDB" id="A0A928UTV5"/>
<evidence type="ECO:0000259" key="2">
    <source>
        <dbReference type="Pfam" id="PF26604"/>
    </source>
</evidence>
<evidence type="ECO:0000313" key="4">
    <source>
        <dbReference type="Proteomes" id="UP000616201"/>
    </source>
</evidence>
<keyword evidence="1" id="KW-0472">Membrane</keyword>
<sequence length="91" mass="10340">MEIIVSILGWMGVAFCTLGFLLLNTKTLNFDSWIYQTINIVGGFGLVVSALYFHDLPNITSNSIWMIIALYGLLRPYLTKRDEKKEVVKPN</sequence>
<keyword evidence="1" id="KW-0812">Transmembrane</keyword>
<dbReference type="Pfam" id="PF26604">
    <property type="entry name" value="CBU_0592"/>
    <property type="match status" value="1"/>
</dbReference>
<feature type="transmembrane region" description="Helical" evidence="1">
    <location>
        <begin position="33"/>
        <end position="53"/>
    </location>
</feature>
<name>A0A928UTV5_9SPHI</name>
<dbReference type="Proteomes" id="UP000616201">
    <property type="component" value="Unassembled WGS sequence"/>
</dbReference>
<accession>A0A928UTV5</accession>
<feature type="domain" description="CBU-0592-like" evidence="2">
    <location>
        <begin position="6"/>
        <end position="78"/>
    </location>
</feature>
<evidence type="ECO:0000313" key="3">
    <source>
        <dbReference type="EMBL" id="MBE8712642.1"/>
    </source>
</evidence>
<dbReference type="InterPro" id="IPR058058">
    <property type="entry name" value="CBU_0592-like"/>
</dbReference>
<gene>
    <name evidence="3" type="ORF">C4F49_02955</name>
</gene>
<keyword evidence="4" id="KW-1185">Reference proteome</keyword>
<dbReference type="RefSeq" id="WP_196936552.1">
    <property type="nucleotide sequence ID" value="NZ_MU158698.1"/>
</dbReference>
<reference evidence="3" key="1">
    <citation type="submission" date="2018-02" db="EMBL/GenBank/DDBJ databases">
        <authorList>
            <person name="Vasarhelyi B.M."/>
            <person name="Deshmukh S."/>
            <person name="Balint B."/>
            <person name="Kukolya J."/>
        </authorList>
    </citation>
    <scope>NUCLEOTIDE SEQUENCE</scope>
    <source>
        <strain evidence="3">KB22</strain>
    </source>
</reference>
<comment type="caution">
    <text evidence="3">The sequence shown here is derived from an EMBL/GenBank/DDBJ whole genome shotgun (WGS) entry which is preliminary data.</text>
</comment>
<dbReference type="NCBIfam" id="NF047864">
    <property type="entry name" value="CBU_0592_membra"/>
    <property type="match status" value="1"/>
</dbReference>
<evidence type="ECO:0000256" key="1">
    <source>
        <dbReference type="SAM" id="Phobius"/>
    </source>
</evidence>
<proteinExistence type="predicted"/>